<keyword evidence="3" id="KW-0328">Glycosyltransferase</keyword>
<evidence type="ECO:0000259" key="6">
    <source>
        <dbReference type="Pfam" id="PF00535"/>
    </source>
</evidence>
<dbReference type="GO" id="GO:0005886">
    <property type="term" value="C:plasma membrane"/>
    <property type="evidence" value="ECO:0007669"/>
    <property type="project" value="UniProtKB-SubCell"/>
</dbReference>
<dbReference type="Pfam" id="PF00535">
    <property type="entry name" value="Glycos_transf_2"/>
    <property type="match status" value="1"/>
</dbReference>
<dbReference type="Gene3D" id="3.90.550.10">
    <property type="entry name" value="Spore Coat Polysaccharide Biosynthesis Protein SpsA, Chain A"/>
    <property type="match status" value="1"/>
</dbReference>
<reference evidence="8" key="1">
    <citation type="submission" date="2017-06" db="EMBL/GenBank/DDBJ databases">
        <authorList>
            <person name="Varghese N."/>
            <person name="Submissions S."/>
        </authorList>
    </citation>
    <scope>NUCLEOTIDE SEQUENCE [LARGE SCALE GENOMIC DNA]</scope>
    <source>
        <strain evidence="8">DSM 28041</strain>
    </source>
</reference>
<dbReference type="PANTHER" id="PTHR43646:SF2">
    <property type="entry name" value="GLYCOSYLTRANSFERASE 2-LIKE DOMAIN-CONTAINING PROTEIN"/>
    <property type="match status" value="1"/>
</dbReference>
<evidence type="ECO:0000313" key="8">
    <source>
        <dbReference type="Proteomes" id="UP000198310"/>
    </source>
</evidence>
<dbReference type="SUPFAM" id="SSF53448">
    <property type="entry name" value="Nucleotide-diphospho-sugar transferases"/>
    <property type="match status" value="1"/>
</dbReference>
<keyword evidence="4 7" id="KW-0808">Transferase</keyword>
<dbReference type="InterPro" id="IPR001173">
    <property type="entry name" value="Glyco_trans_2-like"/>
</dbReference>
<organism evidence="7 8">
    <name type="scientific">Hymenobacter mucosus</name>
    <dbReference type="NCBI Taxonomy" id="1411120"/>
    <lineage>
        <taxon>Bacteria</taxon>
        <taxon>Pseudomonadati</taxon>
        <taxon>Bacteroidota</taxon>
        <taxon>Cytophagia</taxon>
        <taxon>Cytophagales</taxon>
        <taxon>Hymenobacteraceae</taxon>
        <taxon>Hymenobacter</taxon>
    </lineage>
</organism>
<feature type="domain" description="Glycosyltransferase 2-like" evidence="6">
    <location>
        <begin position="7"/>
        <end position="109"/>
    </location>
</feature>
<dbReference type="AlphaFoldDB" id="A0A238VAZ2"/>
<evidence type="ECO:0000256" key="2">
    <source>
        <dbReference type="ARBA" id="ARBA00022475"/>
    </source>
</evidence>
<keyword evidence="2" id="KW-1003">Cell membrane</keyword>
<dbReference type="GO" id="GO:0016757">
    <property type="term" value="F:glycosyltransferase activity"/>
    <property type="evidence" value="ECO:0007669"/>
    <property type="project" value="UniProtKB-KW"/>
</dbReference>
<dbReference type="RefSeq" id="WP_089331462.1">
    <property type="nucleotide sequence ID" value="NZ_FZNS01000001.1"/>
</dbReference>
<dbReference type="PANTHER" id="PTHR43646">
    <property type="entry name" value="GLYCOSYLTRANSFERASE"/>
    <property type="match status" value="1"/>
</dbReference>
<evidence type="ECO:0000256" key="4">
    <source>
        <dbReference type="ARBA" id="ARBA00022679"/>
    </source>
</evidence>
<evidence type="ECO:0000313" key="7">
    <source>
        <dbReference type="EMBL" id="SNR31304.1"/>
    </source>
</evidence>
<name>A0A238VAZ2_9BACT</name>
<gene>
    <name evidence="7" type="ORF">SAMN06269173_101361</name>
</gene>
<accession>A0A238VAZ2</accession>
<dbReference type="NCBIfam" id="TIGR04283">
    <property type="entry name" value="glyco_like_mftF"/>
    <property type="match status" value="1"/>
</dbReference>
<protein>
    <submittedName>
        <fullName evidence="7">Transferase 2, rSAM/selenodomain-associated</fullName>
    </submittedName>
</protein>
<sequence length="233" mass="25992">MPPELVSIIIPTYKEAAGIGALLRYLSASAGPAGGVELLVVDANSPDATAEVARQAGGRVLVLNQKGRAAQLNAGAAAAQGHILYFLHADTYPPANFLPAIRQALATGAGSGCFRLRFDHPHWFLRANAWFTRFDVDAFRFGDQSLFTRREVFLQAGGFREELLLLEDQEIVTRLRRHGAFRVLPQAVVTSARKYLENGVFRLQSIFAFLCLLYRLRVPQPWLARVYNRLIRW</sequence>
<dbReference type="EMBL" id="FZNS01000001">
    <property type="protein sequence ID" value="SNR31304.1"/>
    <property type="molecule type" value="Genomic_DNA"/>
</dbReference>
<evidence type="ECO:0000256" key="1">
    <source>
        <dbReference type="ARBA" id="ARBA00004236"/>
    </source>
</evidence>
<dbReference type="Proteomes" id="UP000198310">
    <property type="component" value="Unassembled WGS sequence"/>
</dbReference>
<keyword evidence="8" id="KW-1185">Reference proteome</keyword>
<dbReference type="InterPro" id="IPR026461">
    <property type="entry name" value="Trfase_2_rSAM/seldom_assoc"/>
</dbReference>
<evidence type="ECO:0000256" key="5">
    <source>
        <dbReference type="ARBA" id="ARBA00023136"/>
    </source>
</evidence>
<dbReference type="InterPro" id="IPR029044">
    <property type="entry name" value="Nucleotide-diphossugar_trans"/>
</dbReference>
<proteinExistence type="predicted"/>
<keyword evidence="5" id="KW-0472">Membrane</keyword>
<comment type="subcellular location">
    <subcellularLocation>
        <location evidence="1">Cell membrane</location>
    </subcellularLocation>
</comment>
<evidence type="ECO:0000256" key="3">
    <source>
        <dbReference type="ARBA" id="ARBA00022676"/>
    </source>
</evidence>